<keyword evidence="1" id="KW-0378">Hydrolase</keyword>
<evidence type="ECO:0000313" key="2">
    <source>
        <dbReference type="Proteomes" id="UP000231648"/>
    </source>
</evidence>
<accession>A0A2M8KCP5</accession>
<dbReference type="CDD" id="cd22331">
    <property type="entry name" value="HinP1I-like"/>
    <property type="match status" value="1"/>
</dbReference>
<dbReference type="Proteomes" id="UP000231648">
    <property type="component" value="Unassembled WGS sequence"/>
</dbReference>
<comment type="caution">
    <text evidence="1">The sequence shown here is derived from an EMBL/GenBank/DDBJ whole genome shotgun (WGS) entry which is preliminary data.</text>
</comment>
<evidence type="ECO:0000313" key="1">
    <source>
        <dbReference type="EMBL" id="PJE57676.1"/>
    </source>
</evidence>
<protein>
    <submittedName>
        <fullName evidence="1">Type II restriction endonuclease</fullName>
    </submittedName>
</protein>
<dbReference type="Pfam" id="PF11463">
    <property type="entry name" value="R-HINP1I"/>
    <property type="match status" value="1"/>
</dbReference>
<organism evidence="1 2">
    <name type="scientific">Candidatus Portnoybacteria bacterium CG10_big_fil_rev_8_21_14_0_10_38_18</name>
    <dbReference type="NCBI Taxonomy" id="1974813"/>
    <lineage>
        <taxon>Bacteria</taxon>
        <taxon>Candidatus Portnoyibacteriota</taxon>
    </lineage>
</organism>
<name>A0A2M8KCP5_9BACT</name>
<dbReference type="InterPro" id="IPR021107">
    <property type="entry name" value="Restrct_endonuc_II_HinP1I"/>
</dbReference>
<keyword evidence="1" id="KW-0255">Endonuclease</keyword>
<dbReference type="AlphaFoldDB" id="A0A2M8KCP5"/>
<dbReference type="EMBL" id="PFDX01000009">
    <property type="protein sequence ID" value="PJE57676.1"/>
    <property type="molecule type" value="Genomic_DNA"/>
</dbReference>
<reference evidence="2" key="1">
    <citation type="submission" date="2017-09" db="EMBL/GenBank/DDBJ databases">
        <title>Depth-based differentiation of microbial function through sediment-hosted aquifers and enrichment of novel symbionts in the deep terrestrial subsurface.</title>
        <authorList>
            <person name="Probst A.J."/>
            <person name="Ladd B."/>
            <person name="Jarett J.K."/>
            <person name="Geller-Mcgrath D.E."/>
            <person name="Sieber C.M.K."/>
            <person name="Emerson J.B."/>
            <person name="Anantharaman K."/>
            <person name="Thomas B.C."/>
            <person name="Malmstrom R."/>
            <person name="Stieglmeier M."/>
            <person name="Klingl A."/>
            <person name="Woyke T."/>
            <person name="Ryan C.M."/>
            <person name="Banfield J.F."/>
        </authorList>
    </citation>
    <scope>NUCLEOTIDE SEQUENCE [LARGE SCALE GENOMIC DNA]</scope>
</reference>
<proteinExistence type="predicted"/>
<sequence>MIKKKSIKLGSKTAKRGFKNEKDIVKKFNHWQSDEDAQEWLKIMNYDLKEIEKVKAIIITGSHKTDVQVQITIYLKEAIAIENLSVKLVSNPQGFNQIDKRWVDKYVKMWNIPKDITKALKLFTGEIKPKVKNLRDQRRIFFDEMDSKAQKLIVDFFSKNKLLIVSDILKGSDEFPAGWMMVVLKKKNKNPEWCLKHINHVLNIFGGGKVRITDKGSLKIGKITMQRKGGDAGRETSKMLQFKINPVDLFEYSGRGK</sequence>
<keyword evidence="1" id="KW-0540">Nuclease</keyword>
<dbReference type="GO" id="GO:0004519">
    <property type="term" value="F:endonuclease activity"/>
    <property type="evidence" value="ECO:0007669"/>
    <property type="project" value="UniProtKB-KW"/>
</dbReference>
<dbReference type="Gene3D" id="3.40.1350.40">
    <property type="match status" value="2"/>
</dbReference>
<gene>
    <name evidence="1" type="ORF">COU82_00765</name>
</gene>